<organism evidence="10 11">
    <name type="scientific">Ectopseudomonas mendocina</name>
    <name type="common">Pseudomonas mendocina</name>
    <dbReference type="NCBI Taxonomy" id="300"/>
    <lineage>
        <taxon>Bacteria</taxon>
        <taxon>Pseudomonadati</taxon>
        <taxon>Pseudomonadota</taxon>
        <taxon>Gammaproteobacteria</taxon>
        <taxon>Pseudomonadales</taxon>
        <taxon>Pseudomonadaceae</taxon>
        <taxon>Ectopseudomonas</taxon>
    </lineage>
</organism>
<keyword evidence="5" id="KW-0378">Hydrolase</keyword>
<dbReference type="GO" id="GO:0046872">
    <property type="term" value="F:metal ion binding"/>
    <property type="evidence" value="ECO:0007669"/>
    <property type="project" value="UniProtKB-KW"/>
</dbReference>
<dbReference type="OrthoDB" id="220028at2"/>
<keyword evidence="7" id="KW-0067">ATP-binding</keyword>
<evidence type="ECO:0000256" key="8">
    <source>
        <dbReference type="ARBA" id="ARBA00023118"/>
    </source>
</evidence>
<evidence type="ECO:0000256" key="2">
    <source>
        <dbReference type="ARBA" id="ARBA00009046"/>
    </source>
</evidence>
<dbReference type="SUPFAM" id="SSF52540">
    <property type="entry name" value="P-loop containing nucleoside triphosphate hydrolases"/>
    <property type="match status" value="1"/>
</dbReference>
<dbReference type="Gene3D" id="1.10.3210.30">
    <property type="match status" value="1"/>
</dbReference>
<keyword evidence="4" id="KW-0547">Nucleotide-binding</keyword>
<dbReference type="GO" id="GO:0005524">
    <property type="term" value="F:ATP binding"/>
    <property type="evidence" value="ECO:0007669"/>
    <property type="project" value="UniProtKB-KW"/>
</dbReference>
<dbReference type="InterPro" id="IPR027417">
    <property type="entry name" value="P-loop_NTPase"/>
</dbReference>
<evidence type="ECO:0000256" key="5">
    <source>
        <dbReference type="ARBA" id="ARBA00022801"/>
    </source>
</evidence>
<dbReference type="InterPro" id="IPR006483">
    <property type="entry name" value="CRISPR-assoc_Cas3_HD"/>
</dbReference>
<dbReference type="InterPro" id="IPR054712">
    <property type="entry name" value="Cas3-like_dom"/>
</dbReference>
<keyword evidence="3" id="KW-0479">Metal-binding</keyword>
<dbReference type="Pfam" id="PF21384">
    <property type="entry name" value="Cas3_I-F_Cas2"/>
    <property type="match status" value="1"/>
</dbReference>
<dbReference type="EMBL" id="CP027657">
    <property type="protein sequence ID" value="AVO53339.1"/>
    <property type="molecule type" value="Genomic_DNA"/>
</dbReference>
<dbReference type="RefSeq" id="WP_106738137.1">
    <property type="nucleotide sequence ID" value="NZ_CP027657.1"/>
</dbReference>
<keyword evidence="8" id="KW-0051">Antiviral defense</keyword>
<gene>
    <name evidence="10" type="primary">cas3f</name>
    <name evidence="10" type="ORF">C7A17_11340</name>
</gene>
<dbReference type="InterPro" id="IPR038257">
    <property type="entry name" value="CRISPR-assoc_Cas3_HD_sf"/>
</dbReference>
<feature type="domain" description="HD Cas3-type" evidence="9">
    <location>
        <begin position="102"/>
        <end position="314"/>
    </location>
</feature>
<sequence>MNVLLISQCDKRALVESRRLLDQFAERRGERTWQTPITQAGLDTLRKLLKKTARRNTAVACHWIRGKDHSELLWIVGDASRFNTQGAVPTNTTRRDVLRKDDENDWHSAEDIKLLAQMAALFHDIGKANTAFQAKLRGKGPLADAYRHEWVSLRLFEAFVGSGANDADWLQRLVEGDADWFARLRADHEQTQPSPFMQRHLPPLAQVIGWLIVSHHRLPSGKLPAAGLKLLPAPIKPDWCGARPDSSAAEKAACWQFPSGHLPFSSATWSKRVAACAQTMLERPGLLQNAPQWLVDPYAMHLSRLVLMLADHHYSSLPSDARLGDPNFPAHANTDKSGALKQRLDEHLLGVAQGARRIVGLLPRLERSLPRIARHKGFKRRVTDERFRWQDRAFDLACGLRDAARRQGFFGINLASTGCGKTLANGRILYALADPERGARFSIALGLRTLTLQTGEAYREKLGLDEDDLAIRVGGTAVRELFELSARARQAAAQGSESLANLLDNGHVHYEANLEDGPLKDWLQHDPLVHKLVSAPVLACTVDHLIPACESTRGGRQIAPMLRLLTSDLILDEPDDFDLADLPALTRLVHWAGLLGSRVLVSSATLPPALVRALFEAYSAGRTAYRRHRGEPGTSADICCAWFDEFACSASLQVDGDGFAAQHSAFIDKRLTPLSKQPVRRRARIVPVSASSKERPAICAELAQQLPGWMNELHQHHHSTASDGRRVSFGLLRLANVDPLIELAQALYAQGAPEGMRLHLCVYHSRFPLLLRSAIERQLDSLLRRHEPQAVFDQPTVRDALARYPETDHLFVVLASPVAEVGRDHDYDWAIVEPSSMRSIIQLAGRIRRHRPGACEGDNLYLLSHNLKALQGSKEAFIRPGFESDSMRLASHDLRELLPAEMLTIDAAPRIVEASPLQPKSRLVDLEHARLRAELLGMGASNVDLTAAFWWQTPAPLSGVMQHAQPFRKGRPQLDYALLPDSDDELPCTFHRDEEDGTWRPLNNLLSDLPLQYGPRIQRWGHAGYEVELATLAERKGLNLRACAMRYGQISLDCQRNDSGTLTDQTWRWHETLGFTRGR</sequence>
<accession>A0A2R3QNH9</accession>
<dbReference type="NCBIfam" id="TIGR02562">
    <property type="entry name" value="cas3_yersinia"/>
    <property type="match status" value="1"/>
</dbReference>
<dbReference type="InterPro" id="IPR048823">
    <property type="entry name" value="Cas3_I-F_Cas2"/>
</dbReference>
<dbReference type="Pfam" id="PF22590">
    <property type="entry name" value="Cas3-like_C_2"/>
    <property type="match status" value="1"/>
</dbReference>
<dbReference type="GO" id="GO:0051607">
    <property type="term" value="P:defense response to virus"/>
    <property type="evidence" value="ECO:0007669"/>
    <property type="project" value="UniProtKB-KW"/>
</dbReference>
<evidence type="ECO:0000313" key="11">
    <source>
        <dbReference type="Proteomes" id="UP000238327"/>
    </source>
</evidence>
<evidence type="ECO:0000256" key="4">
    <source>
        <dbReference type="ARBA" id="ARBA00022741"/>
    </source>
</evidence>
<dbReference type="Proteomes" id="UP000238327">
    <property type="component" value="Chromosome"/>
</dbReference>
<evidence type="ECO:0000256" key="3">
    <source>
        <dbReference type="ARBA" id="ARBA00022723"/>
    </source>
</evidence>
<evidence type="ECO:0000256" key="7">
    <source>
        <dbReference type="ARBA" id="ARBA00022840"/>
    </source>
</evidence>
<evidence type="ECO:0000259" key="9">
    <source>
        <dbReference type="PROSITE" id="PS51643"/>
    </source>
</evidence>
<name>A0A2R3QNH9_ECTME</name>
<dbReference type="AlphaFoldDB" id="A0A2R3QNH9"/>
<dbReference type="GO" id="GO:0016787">
    <property type="term" value="F:hydrolase activity"/>
    <property type="evidence" value="ECO:0007669"/>
    <property type="project" value="UniProtKB-KW"/>
</dbReference>
<evidence type="ECO:0000256" key="1">
    <source>
        <dbReference type="ARBA" id="ARBA00006847"/>
    </source>
</evidence>
<comment type="similarity">
    <text evidence="1">In the N-terminal section; belongs to the CRISPR-associated nuclease Cas3-HD family.</text>
</comment>
<proteinExistence type="inferred from homology"/>
<reference evidence="10 11" key="1">
    <citation type="submission" date="2018-03" db="EMBL/GenBank/DDBJ databases">
        <title>Complete genome sequence and methylome analysis of Pseudomonas mendocina NEB 698.</title>
        <authorList>
            <person name="Morgan R.D."/>
        </authorList>
    </citation>
    <scope>NUCLEOTIDE SEQUENCE [LARGE SCALE GENOMIC DNA]</scope>
    <source>
        <strain evidence="10 11">NEB698</strain>
    </source>
</reference>
<evidence type="ECO:0000256" key="6">
    <source>
        <dbReference type="ARBA" id="ARBA00022806"/>
    </source>
</evidence>
<keyword evidence="6" id="KW-0347">Helicase</keyword>
<evidence type="ECO:0000313" key="10">
    <source>
        <dbReference type="EMBL" id="AVO53339.1"/>
    </source>
</evidence>
<dbReference type="InterPro" id="IPR013395">
    <property type="entry name" value="CRISPR-assoc_Cas3_yers"/>
</dbReference>
<protein>
    <submittedName>
        <fullName evidence="10">Type I-F CRISPR-associated helicase Cas3</fullName>
    </submittedName>
</protein>
<dbReference type="PROSITE" id="PS51643">
    <property type="entry name" value="HD_CAS3"/>
    <property type="match status" value="1"/>
</dbReference>
<comment type="similarity">
    <text evidence="2">In the central section; belongs to the CRISPR-associated helicase Cas3 family.</text>
</comment>
<dbReference type="GO" id="GO:0004386">
    <property type="term" value="F:helicase activity"/>
    <property type="evidence" value="ECO:0007669"/>
    <property type="project" value="UniProtKB-KW"/>
</dbReference>